<gene>
    <name evidence="3" type="ORF">IAB04_06385</name>
</gene>
<dbReference type="GO" id="GO:0008360">
    <property type="term" value="P:regulation of cell shape"/>
    <property type="evidence" value="ECO:0007669"/>
    <property type="project" value="UniProtKB-UniRule"/>
</dbReference>
<dbReference type="AlphaFoldDB" id="A0A9D1LVS3"/>
<evidence type="ECO:0000313" key="3">
    <source>
        <dbReference type="EMBL" id="HIU48974.1"/>
    </source>
</evidence>
<dbReference type="GO" id="GO:0043743">
    <property type="term" value="F:LPPG:FO 2-phospho-L-lactate transferase activity"/>
    <property type="evidence" value="ECO:0007669"/>
    <property type="project" value="InterPro"/>
</dbReference>
<comment type="similarity">
    <text evidence="2">Belongs to the gluconeogenesis factor family.</text>
</comment>
<comment type="function">
    <text evidence="2">Required for morphogenesis under gluconeogenic growth conditions.</text>
</comment>
<evidence type="ECO:0000256" key="1">
    <source>
        <dbReference type="ARBA" id="ARBA00022490"/>
    </source>
</evidence>
<organism evidence="3 4">
    <name type="scientific">Candidatus Avimonoglobus intestinipullorum</name>
    <dbReference type="NCBI Taxonomy" id="2840699"/>
    <lineage>
        <taxon>Bacteria</taxon>
        <taxon>Bacillati</taxon>
        <taxon>Bacillota</taxon>
        <taxon>Clostridia</taxon>
        <taxon>Eubacteriales</taxon>
        <taxon>Candidatus Avimonoglobus</taxon>
    </lineage>
</organism>
<dbReference type="Pfam" id="PF01933">
    <property type="entry name" value="CofD"/>
    <property type="match status" value="1"/>
</dbReference>
<name>A0A9D1LVS3_9FIRM</name>
<dbReference type="EMBL" id="DVND01000163">
    <property type="protein sequence ID" value="HIU48974.1"/>
    <property type="molecule type" value="Genomic_DNA"/>
</dbReference>
<reference evidence="3" key="2">
    <citation type="journal article" date="2021" name="PeerJ">
        <title>Extensive microbial diversity within the chicken gut microbiome revealed by metagenomics and culture.</title>
        <authorList>
            <person name="Gilroy R."/>
            <person name="Ravi A."/>
            <person name="Getino M."/>
            <person name="Pursley I."/>
            <person name="Horton D.L."/>
            <person name="Alikhan N.F."/>
            <person name="Baker D."/>
            <person name="Gharbi K."/>
            <person name="Hall N."/>
            <person name="Watson M."/>
            <person name="Adriaenssens E.M."/>
            <person name="Foster-Nyarko E."/>
            <person name="Jarju S."/>
            <person name="Secka A."/>
            <person name="Antonio M."/>
            <person name="Oren A."/>
            <person name="Chaudhuri R.R."/>
            <person name="La Ragione R."/>
            <person name="Hildebrand F."/>
            <person name="Pallen M.J."/>
        </authorList>
    </citation>
    <scope>NUCLEOTIDE SEQUENCE</scope>
    <source>
        <strain evidence="3">ChiSjej4B22-9803</strain>
    </source>
</reference>
<dbReference type="Gene3D" id="3.40.50.10680">
    <property type="entry name" value="CofD-like domains"/>
    <property type="match status" value="1"/>
</dbReference>
<accession>A0A9D1LVS3</accession>
<dbReference type="HAMAP" id="MF_00973">
    <property type="entry name" value="Gluconeogen_factor"/>
    <property type="match status" value="1"/>
</dbReference>
<evidence type="ECO:0000313" key="4">
    <source>
        <dbReference type="Proteomes" id="UP000824111"/>
    </source>
</evidence>
<keyword evidence="1 2" id="KW-0963">Cytoplasm</keyword>
<dbReference type="GO" id="GO:0005737">
    <property type="term" value="C:cytoplasm"/>
    <property type="evidence" value="ECO:0007669"/>
    <property type="project" value="UniProtKB-SubCell"/>
</dbReference>
<dbReference type="CDD" id="cd07187">
    <property type="entry name" value="YvcK_like"/>
    <property type="match status" value="1"/>
</dbReference>
<evidence type="ECO:0000256" key="2">
    <source>
        <dbReference type="HAMAP-Rule" id="MF_00973"/>
    </source>
</evidence>
<protein>
    <recommendedName>
        <fullName evidence="2">Putative gluconeogenesis factor</fullName>
    </recommendedName>
</protein>
<dbReference type="InterPro" id="IPR038136">
    <property type="entry name" value="CofD-like_dom_sf"/>
</dbReference>
<dbReference type="SUPFAM" id="SSF142338">
    <property type="entry name" value="CofD-like"/>
    <property type="match status" value="1"/>
</dbReference>
<dbReference type="PANTHER" id="PTHR30135">
    <property type="entry name" value="UNCHARACTERIZED PROTEIN YVCK-RELATED"/>
    <property type="match status" value="1"/>
</dbReference>
<dbReference type="InterPro" id="IPR010119">
    <property type="entry name" value="Gluconeogen_factor"/>
</dbReference>
<reference evidence="3" key="1">
    <citation type="submission" date="2020-10" db="EMBL/GenBank/DDBJ databases">
        <authorList>
            <person name="Gilroy R."/>
        </authorList>
    </citation>
    <scope>NUCLEOTIDE SEQUENCE</scope>
    <source>
        <strain evidence="3">ChiSjej4B22-9803</strain>
    </source>
</reference>
<dbReference type="NCBIfam" id="TIGR01826">
    <property type="entry name" value="CofD_related"/>
    <property type="match status" value="1"/>
</dbReference>
<dbReference type="PANTHER" id="PTHR30135:SF3">
    <property type="entry name" value="GLUCONEOGENESIS FACTOR-RELATED"/>
    <property type="match status" value="1"/>
</dbReference>
<sequence>MSENVKVVALGGGTGLSAMLRGLRKYTQDLTAVVTVADDGGSSGMLREELNMLPPGDIRNCINALANIDPVMRELINYRFTEGRLAGHSFGNLFLAALNGISESFDEAVRKMNKLLSIDGVVLPVTNENVRLSALLEDGTVVEGESNIGRNVPAHTRICRVRLIPEKIKPVEGLLERIQEADMITMGPGSLYTSVIPNLLVEGVVDAIRKSRAVKVYVCNLMTQPSETDFYTVYDHISAIEAHSYTGICDYAVCNNKKIPEGILKRYCAEHSEMVKIDREQFKNSRTGIIEDNLLKIEDVYVRHDFDRAAELMMRLCKRL</sequence>
<dbReference type="Proteomes" id="UP000824111">
    <property type="component" value="Unassembled WGS sequence"/>
</dbReference>
<proteinExistence type="inferred from homology"/>
<dbReference type="InterPro" id="IPR002882">
    <property type="entry name" value="CofD"/>
</dbReference>
<comment type="caution">
    <text evidence="3">The sequence shown here is derived from an EMBL/GenBank/DDBJ whole genome shotgun (WGS) entry which is preliminary data.</text>
</comment>
<comment type="subcellular location">
    <subcellularLocation>
        <location evidence="2">Cytoplasm</location>
    </subcellularLocation>
</comment>